<dbReference type="Pfam" id="PF00563">
    <property type="entry name" value="EAL"/>
    <property type="match status" value="1"/>
</dbReference>
<dbReference type="Gene3D" id="3.20.20.450">
    <property type="entry name" value="EAL domain"/>
    <property type="match status" value="1"/>
</dbReference>
<evidence type="ECO:0000259" key="5">
    <source>
        <dbReference type="PROSITE" id="PS50887"/>
    </source>
</evidence>
<dbReference type="InterPro" id="IPR035919">
    <property type="entry name" value="EAL_sf"/>
</dbReference>
<dbReference type="RefSeq" id="WP_133587750.1">
    <property type="nucleotide sequence ID" value="NZ_CP037953.1"/>
</dbReference>
<reference evidence="6 7" key="1">
    <citation type="submission" date="2019-03" db="EMBL/GenBank/DDBJ databases">
        <title>Genomic Encyclopedia of Type Strains, Phase IV (KMG-IV): sequencing the most valuable type-strain genomes for metagenomic binning, comparative biology and taxonomic classification.</title>
        <authorList>
            <person name="Goeker M."/>
        </authorList>
    </citation>
    <scope>NUCLEOTIDE SEQUENCE [LARGE SCALE GENOMIC DNA]</scope>
    <source>
        <strain evidence="6 7">DSM 103792</strain>
    </source>
</reference>
<dbReference type="PANTHER" id="PTHR44757:SF2">
    <property type="entry name" value="BIOFILM ARCHITECTURE MAINTENANCE PROTEIN MBAA"/>
    <property type="match status" value="1"/>
</dbReference>
<dbReference type="GO" id="GO:0003824">
    <property type="term" value="F:catalytic activity"/>
    <property type="evidence" value="ECO:0007669"/>
    <property type="project" value="UniProtKB-ARBA"/>
</dbReference>
<dbReference type="InterPro" id="IPR001633">
    <property type="entry name" value="EAL_dom"/>
</dbReference>
<evidence type="ECO:0000313" key="7">
    <source>
        <dbReference type="Proteomes" id="UP000295375"/>
    </source>
</evidence>
<proteinExistence type="predicted"/>
<keyword evidence="7" id="KW-1185">Reference proteome</keyword>
<dbReference type="NCBIfam" id="TIGR00254">
    <property type="entry name" value="GGDEF"/>
    <property type="match status" value="1"/>
</dbReference>
<dbReference type="Gene3D" id="3.30.70.270">
    <property type="match status" value="1"/>
</dbReference>
<dbReference type="SMART" id="SM00267">
    <property type="entry name" value="GGDEF"/>
    <property type="match status" value="1"/>
</dbReference>
<feature type="domain" description="GGDEF" evidence="5">
    <location>
        <begin position="485"/>
        <end position="618"/>
    </location>
</feature>
<dbReference type="CDD" id="cd01948">
    <property type="entry name" value="EAL"/>
    <property type="match status" value="1"/>
</dbReference>
<dbReference type="PANTHER" id="PTHR44757">
    <property type="entry name" value="DIGUANYLATE CYCLASE DGCP"/>
    <property type="match status" value="1"/>
</dbReference>
<dbReference type="InterPro" id="IPR029016">
    <property type="entry name" value="GAF-like_dom_sf"/>
</dbReference>
<evidence type="ECO:0000256" key="3">
    <source>
        <dbReference type="SAM" id="Coils"/>
    </source>
</evidence>
<evidence type="ECO:0000313" key="6">
    <source>
        <dbReference type="EMBL" id="TDQ50521.1"/>
    </source>
</evidence>
<dbReference type="Proteomes" id="UP000295375">
    <property type="component" value="Unassembled WGS sequence"/>
</dbReference>
<dbReference type="SUPFAM" id="SSF55073">
    <property type="entry name" value="Nucleotide cyclase"/>
    <property type="match status" value="1"/>
</dbReference>
<gene>
    <name evidence="6" type="ORF">EV696_102203</name>
</gene>
<evidence type="ECO:0000256" key="1">
    <source>
        <dbReference type="ARBA" id="ARBA00001946"/>
    </source>
</evidence>
<dbReference type="CDD" id="cd01949">
    <property type="entry name" value="GGDEF"/>
    <property type="match status" value="1"/>
</dbReference>
<dbReference type="SMART" id="SM00065">
    <property type="entry name" value="GAF"/>
    <property type="match status" value="2"/>
</dbReference>
<feature type="domain" description="EAL" evidence="4">
    <location>
        <begin position="627"/>
        <end position="881"/>
    </location>
</feature>
<comment type="caution">
    <text evidence="6">The sequence shown here is derived from an EMBL/GenBank/DDBJ whole genome shotgun (WGS) entry which is preliminary data.</text>
</comment>
<dbReference type="AlphaFoldDB" id="A0A4R6UTM1"/>
<dbReference type="Pfam" id="PF00990">
    <property type="entry name" value="GGDEF"/>
    <property type="match status" value="1"/>
</dbReference>
<dbReference type="FunFam" id="3.30.70.270:FF:000001">
    <property type="entry name" value="Diguanylate cyclase domain protein"/>
    <property type="match status" value="1"/>
</dbReference>
<sequence length="898" mass="101692">MSSEPTNHPLQAELEAARRRIARLERVADRRRYATKLQSTLFQIADLSASDIPMPEFFAKLHAIIGELTYAENFFVALLDPEQHTWSMAYYVDQVDKTPIAELQNISIDRLSGTLTAYVLRMGQMVFADEQKQRELHESGEVGSYGADCVEWLGCPLKVGKTLLGVMTIQSYDTAKRYSRGDMSFMQFVSRHVATAVSRKQDDERIQRANKELESRVEQRTAELKAALQQVQEENTQRQRSQQIQMACYDIALHSQTSTPMVDFLKQVHHIINELIDARDFYVALYDHDSGLLQFPYLIDKYMESHETLVLPFSELDKSHLFTAKVLKTGLTHIFHEKDIRTLRPDLIASKTAPTAWMGVPLIQNHRTIGAVVLQSHIEGFQFVPADRELMEFVASHLSAAVQRRLDAESLAQAHRQLQEANDRLEARIKERTEALEELLAQRNAIAEKLAHDAHHDVLTGLPNRALLLDRLNNAIDRFKRKKALAFAVLFLDLDRFKVINDSLGHLYGDQLLKAVSKRLLDCVRPGDTVARMGGDEFCILLDDINDFAEVEKIAHRVLTALSTAFLLDEHKIYTSTSIGITTNVIRYKDAESVIRDADAAMYRAKAEGKNRYSFFSEQLLKNAMDRLQLETDLRQAVEDRALEVFYQPIYALASGEIIGFEALSRWRHPLRGMISPVTFIGIAEETGIIGELTDHVFEQASQAVLEWQEKYREIYPVNVNLSARQISDINLLQDLLEMLHFHKLPRNAIKIEITESLLINNFDGAQSLLQALQQAGITVLLDDFGTGYSSLNYLHQFPINAIKIDRSFVRQSTDSAKAKGLLAGISFIAKQMHLALVAEGVETMEQLRVLREFDVEFAQGYLFGAPMPKADAEKLIVKKVHPVFATLASSQQSVQSG</sequence>
<dbReference type="InterPro" id="IPR029787">
    <property type="entry name" value="Nucleotide_cyclase"/>
</dbReference>
<feature type="coiled-coil region" evidence="3">
    <location>
        <begin position="408"/>
        <end position="449"/>
    </location>
</feature>
<dbReference type="InterPro" id="IPR003018">
    <property type="entry name" value="GAF"/>
</dbReference>
<accession>A0A4R6UTM1</accession>
<dbReference type="OrthoDB" id="9804951at2"/>
<dbReference type="InterPro" id="IPR000160">
    <property type="entry name" value="GGDEF_dom"/>
</dbReference>
<dbReference type="EMBL" id="SNYM01000002">
    <property type="protein sequence ID" value="TDQ50521.1"/>
    <property type="molecule type" value="Genomic_DNA"/>
</dbReference>
<keyword evidence="3" id="KW-0175">Coiled coil</keyword>
<dbReference type="Gene3D" id="3.30.450.40">
    <property type="match status" value="2"/>
</dbReference>
<dbReference type="SUPFAM" id="SSF55781">
    <property type="entry name" value="GAF domain-like"/>
    <property type="match status" value="2"/>
</dbReference>
<evidence type="ECO:0000259" key="4">
    <source>
        <dbReference type="PROSITE" id="PS50883"/>
    </source>
</evidence>
<dbReference type="PROSITE" id="PS50883">
    <property type="entry name" value="EAL"/>
    <property type="match status" value="1"/>
</dbReference>
<comment type="cofactor">
    <cofactor evidence="1">
        <name>Mg(2+)</name>
        <dbReference type="ChEBI" id="CHEBI:18420"/>
    </cofactor>
</comment>
<dbReference type="PROSITE" id="PS50887">
    <property type="entry name" value="GGDEF"/>
    <property type="match status" value="1"/>
</dbReference>
<comment type="subcellular location">
    <subcellularLocation>
        <location evidence="2">Cell inner membrane</location>
    </subcellularLocation>
</comment>
<dbReference type="SUPFAM" id="SSF141868">
    <property type="entry name" value="EAL domain-like"/>
    <property type="match status" value="1"/>
</dbReference>
<evidence type="ECO:0000256" key="2">
    <source>
        <dbReference type="ARBA" id="ARBA00004533"/>
    </source>
</evidence>
<protein>
    <submittedName>
        <fullName evidence="6">Diguanylate cyclase/phosphodiesterase with GAF sensor</fullName>
    </submittedName>
</protein>
<dbReference type="Pfam" id="PF13185">
    <property type="entry name" value="GAF_2"/>
    <property type="match status" value="2"/>
</dbReference>
<dbReference type="InterPro" id="IPR052155">
    <property type="entry name" value="Biofilm_reg_signaling"/>
</dbReference>
<dbReference type="GO" id="GO:0005886">
    <property type="term" value="C:plasma membrane"/>
    <property type="evidence" value="ECO:0007669"/>
    <property type="project" value="UniProtKB-SubCell"/>
</dbReference>
<organism evidence="6 7">
    <name type="scientific">Permianibacter aggregans</name>
    <dbReference type="NCBI Taxonomy" id="1510150"/>
    <lineage>
        <taxon>Bacteria</taxon>
        <taxon>Pseudomonadati</taxon>
        <taxon>Pseudomonadota</taxon>
        <taxon>Gammaproteobacteria</taxon>
        <taxon>Pseudomonadales</taxon>
        <taxon>Pseudomonadaceae</taxon>
        <taxon>Permianibacter</taxon>
    </lineage>
</organism>
<feature type="coiled-coil region" evidence="3">
    <location>
        <begin position="210"/>
        <end position="244"/>
    </location>
</feature>
<dbReference type="InterPro" id="IPR043128">
    <property type="entry name" value="Rev_trsase/Diguanyl_cyclase"/>
</dbReference>
<name>A0A4R6UTM1_9GAMM</name>
<dbReference type="SMART" id="SM00052">
    <property type="entry name" value="EAL"/>
    <property type="match status" value="1"/>
</dbReference>